<reference evidence="3 4" key="1">
    <citation type="journal article" date="2015" name="Genome Biol. Evol.">
        <title>Comparative Genomics of a Bacterivorous Green Alga Reveals Evolutionary Causalities and Consequences of Phago-Mixotrophic Mode of Nutrition.</title>
        <authorList>
            <person name="Burns J.A."/>
            <person name="Paasch A."/>
            <person name="Narechania A."/>
            <person name="Kim E."/>
        </authorList>
    </citation>
    <scope>NUCLEOTIDE SEQUENCE [LARGE SCALE GENOMIC DNA]</scope>
    <source>
        <strain evidence="3 4">PLY_AMNH</strain>
    </source>
</reference>
<evidence type="ECO:0000259" key="2">
    <source>
        <dbReference type="PROSITE" id="PS50011"/>
    </source>
</evidence>
<accession>A0AAE0BPU9</accession>
<dbReference type="Pfam" id="PF00069">
    <property type="entry name" value="Pkinase"/>
    <property type="match status" value="1"/>
</dbReference>
<dbReference type="PANTHER" id="PTHR44167">
    <property type="entry name" value="OVARIAN-SPECIFIC SERINE/THREONINE-PROTEIN KINASE LOK-RELATED"/>
    <property type="match status" value="1"/>
</dbReference>
<feature type="region of interest" description="Disordered" evidence="1">
    <location>
        <begin position="104"/>
        <end position="162"/>
    </location>
</feature>
<dbReference type="AlphaFoldDB" id="A0AAE0BPU9"/>
<dbReference type="InterPro" id="IPR011009">
    <property type="entry name" value="Kinase-like_dom_sf"/>
</dbReference>
<feature type="compositionally biased region" description="Low complexity" evidence="1">
    <location>
        <begin position="144"/>
        <end position="154"/>
    </location>
</feature>
<dbReference type="GO" id="GO:0005524">
    <property type="term" value="F:ATP binding"/>
    <property type="evidence" value="ECO:0007669"/>
    <property type="project" value="InterPro"/>
</dbReference>
<feature type="compositionally biased region" description="Pro residues" evidence="1">
    <location>
        <begin position="129"/>
        <end position="143"/>
    </location>
</feature>
<proteinExistence type="predicted"/>
<dbReference type="PANTHER" id="PTHR44167:SF24">
    <property type="entry name" value="SERINE_THREONINE-PROTEIN KINASE CHK2"/>
    <property type="match status" value="1"/>
</dbReference>
<keyword evidence="4" id="KW-1185">Reference proteome</keyword>
<feature type="compositionally biased region" description="Polar residues" evidence="1">
    <location>
        <begin position="290"/>
        <end position="301"/>
    </location>
</feature>
<feature type="region of interest" description="Disordered" evidence="1">
    <location>
        <begin position="267"/>
        <end position="307"/>
    </location>
</feature>
<sequence>MLNDTKDPSTLKIIDFGLAVECEKGSSRHVDSNFKGTLQCIAPEVALQQPPHVIYEAPCDMWAVGICLLMALTGTRCPFVSDGHEAPPWWDKGKKKQKAWQGAISSTKSSYTTPMKAAPATPTTISPMPSCPSTPMVSPPMTPKTPTSLKTPVTPKTPPASDHSVLVMSPVVQKEIQAYVTKKVDHWLSRSRNKPSSELSSFIRKLTQVNPAARITAAAALKDPWLLSLAAATPSPSRSASNRSSSAAKPESSECFTQKNWWATPVAMSSSSRDTSTSATAAASTVSPSEGENLNNGVSSTTDDDSREGCFMGTLCRRLFGGSKSRSGVLSEHH</sequence>
<comment type="caution">
    <text evidence="3">The sequence shown here is derived from an EMBL/GenBank/DDBJ whole genome shotgun (WGS) entry which is preliminary data.</text>
</comment>
<dbReference type="GO" id="GO:0004674">
    <property type="term" value="F:protein serine/threonine kinase activity"/>
    <property type="evidence" value="ECO:0007669"/>
    <property type="project" value="TreeGrafter"/>
</dbReference>
<feature type="compositionally biased region" description="Low complexity" evidence="1">
    <location>
        <begin position="269"/>
        <end position="289"/>
    </location>
</feature>
<dbReference type="EMBL" id="LGRX02033787">
    <property type="protein sequence ID" value="KAK3239909.1"/>
    <property type="molecule type" value="Genomic_DNA"/>
</dbReference>
<dbReference type="SMART" id="SM00220">
    <property type="entry name" value="S_TKc"/>
    <property type="match status" value="1"/>
</dbReference>
<feature type="region of interest" description="Disordered" evidence="1">
    <location>
        <begin position="232"/>
        <end position="252"/>
    </location>
</feature>
<dbReference type="GO" id="GO:0005737">
    <property type="term" value="C:cytoplasm"/>
    <property type="evidence" value="ECO:0007669"/>
    <property type="project" value="TreeGrafter"/>
</dbReference>
<evidence type="ECO:0000313" key="4">
    <source>
        <dbReference type="Proteomes" id="UP001190700"/>
    </source>
</evidence>
<name>A0AAE0BPU9_9CHLO</name>
<gene>
    <name evidence="3" type="ORF">CYMTET_50194</name>
</gene>
<dbReference type="Proteomes" id="UP001190700">
    <property type="component" value="Unassembled WGS sequence"/>
</dbReference>
<dbReference type="InterPro" id="IPR000719">
    <property type="entry name" value="Prot_kinase_dom"/>
</dbReference>
<protein>
    <recommendedName>
        <fullName evidence="2">Protein kinase domain-containing protein</fullName>
    </recommendedName>
</protein>
<dbReference type="GO" id="GO:0005634">
    <property type="term" value="C:nucleus"/>
    <property type="evidence" value="ECO:0007669"/>
    <property type="project" value="TreeGrafter"/>
</dbReference>
<dbReference type="Gene3D" id="1.10.510.10">
    <property type="entry name" value="Transferase(Phosphotransferase) domain 1"/>
    <property type="match status" value="2"/>
</dbReference>
<feature type="domain" description="Protein kinase" evidence="2">
    <location>
        <begin position="1"/>
        <end position="226"/>
    </location>
</feature>
<dbReference type="PROSITE" id="PS50011">
    <property type="entry name" value="PROTEIN_KINASE_DOM"/>
    <property type="match status" value="1"/>
</dbReference>
<dbReference type="GO" id="GO:0044773">
    <property type="term" value="P:mitotic DNA damage checkpoint signaling"/>
    <property type="evidence" value="ECO:0007669"/>
    <property type="project" value="TreeGrafter"/>
</dbReference>
<evidence type="ECO:0000256" key="1">
    <source>
        <dbReference type="SAM" id="MobiDB-lite"/>
    </source>
</evidence>
<feature type="compositionally biased region" description="Low complexity" evidence="1">
    <location>
        <begin position="112"/>
        <end position="128"/>
    </location>
</feature>
<dbReference type="SUPFAM" id="SSF56112">
    <property type="entry name" value="Protein kinase-like (PK-like)"/>
    <property type="match status" value="1"/>
</dbReference>
<organism evidence="3 4">
    <name type="scientific">Cymbomonas tetramitiformis</name>
    <dbReference type="NCBI Taxonomy" id="36881"/>
    <lineage>
        <taxon>Eukaryota</taxon>
        <taxon>Viridiplantae</taxon>
        <taxon>Chlorophyta</taxon>
        <taxon>Pyramimonadophyceae</taxon>
        <taxon>Pyramimonadales</taxon>
        <taxon>Pyramimonadaceae</taxon>
        <taxon>Cymbomonas</taxon>
    </lineage>
</organism>
<feature type="compositionally biased region" description="Low complexity" evidence="1">
    <location>
        <begin position="232"/>
        <end position="248"/>
    </location>
</feature>
<evidence type="ECO:0000313" key="3">
    <source>
        <dbReference type="EMBL" id="KAK3239909.1"/>
    </source>
</evidence>